<dbReference type="EMBL" id="MGAR01000036">
    <property type="protein sequence ID" value="OGK51088.1"/>
    <property type="molecule type" value="Genomic_DNA"/>
</dbReference>
<dbReference type="AlphaFoldDB" id="A0A1F7J678"/>
<accession>A0A1F7J678</accession>
<gene>
    <name evidence="1" type="ORF">A2966_03940</name>
</gene>
<reference evidence="1 2" key="1">
    <citation type="journal article" date="2016" name="Nat. Commun.">
        <title>Thousands of microbial genomes shed light on interconnected biogeochemical processes in an aquifer system.</title>
        <authorList>
            <person name="Anantharaman K."/>
            <person name="Brown C.T."/>
            <person name="Hug L.A."/>
            <person name="Sharon I."/>
            <person name="Castelle C.J."/>
            <person name="Probst A.J."/>
            <person name="Thomas B.C."/>
            <person name="Singh A."/>
            <person name="Wilkins M.J."/>
            <person name="Karaoz U."/>
            <person name="Brodie E.L."/>
            <person name="Williams K.H."/>
            <person name="Hubbard S.S."/>
            <person name="Banfield J.F."/>
        </authorList>
    </citation>
    <scope>NUCLEOTIDE SEQUENCE [LARGE SCALE GENOMIC DNA]</scope>
</reference>
<protein>
    <submittedName>
        <fullName evidence="1">Uncharacterized protein</fullName>
    </submittedName>
</protein>
<name>A0A1F7J678_9BACT</name>
<dbReference type="Proteomes" id="UP000176480">
    <property type="component" value="Unassembled WGS sequence"/>
</dbReference>
<proteinExistence type="predicted"/>
<evidence type="ECO:0000313" key="2">
    <source>
        <dbReference type="Proteomes" id="UP000176480"/>
    </source>
</evidence>
<evidence type="ECO:0000313" key="1">
    <source>
        <dbReference type="EMBL" id="OGK51088.1"/>
    </source>
</evidence>
<dbReference type="STRING" id="1802067.A2966_03940"/>
<organism evidence="1 2">
    <name type="scientific">Candidatus Roizmanbacteria bacterium RIFCSPLOWO2_01_FULL_41_22</name>
    <dbReference type="NCBI Taxonomy" id="1802067"/>
    <lineage>
        <taxon>Bacteria</taxon>
        <taxon>Candidatus Roizmaniibacteriota</taxon>
    </lineage>
</organism>
<comment type="caution">
    <text evidence="1">The sequence shown here is derived from an EMBL/GenBank/DDBJ whole genome shotgun (WGS) entry which is preliminary data.</text>
</comment>
<sequence>MKYLIITIISLSLLTITTSPIIAQQMQSPQYKLESGTVEMESPVAKENDLPVAKFKEQGFLELTNTQLRQAESAISLSAGAVEFADLIENHQQTKLLEIRVPSQLSFNYALYLSKDDDFQSPAGQKINNTLCNNPRSPCLAQTAKPWTAENAYGVGYRLTGNNIPIEFSRLDNYRPFPNNNTLLKLLTYKKTSAGQTAALTVKINIPVEKADSSYITTISLMTIPEL</sequence>